<keyword evidence="2" id="KW-1185">Reference proteome</keyword>
<organism evidence="1 2">
    <name type="scientific">Mesorhizobium tianshanense</name>
    <dbReference type="NCBI Taxonomy" id="39844"/>
    <lineage>
        <taxon>Bacteria</taxon>
        <taxon>Pseudomonadati</taxon>
        <taxon>Pseudomonadota</taxon>
        <taxon>Alphaproteobacteria</taxon>
        <taxon>Hyphomicrobiales</taxon>
        <taxon>Phyllobacteriaceae</taxon>
        <taxon>Mesorhizobium</taxon>
    </lineage>
</organism>
<evidence type="ECO:0000313" key="1">
    <source>
        <dbReference type="EMBL" id="TWI17073.1"/>
    </source>
</evidence>
<proteinExistence type="predicted"/>
<dbReference type="Proteomes" id="UP000317122">
    <property type="component" value="Unassembled WGS sequence"/>
</dbReference>
<comment type="caution">
    <text evidence="1">The sequence shown here is derived from an EMBL/GenBank/DDBJ whole genome shotgun (WGS) entry which is preliminary data.</text>
</comment>
<accession>A0A562MAZ9</accession>
<dbReference type="EMBL" id="VLKT01000113">
    <property type="protein sequence ID" value="TWI17073.1"/>
    <property type="molecule type" value="Genomic_DNA"/>
</dbReference>
<protein>
    <submittedName>
        <fullName evidence="1">Uncharacterized protein</fullName>
    </submittedName>
</protein>
<name>A0A562MAZ9_9HYPH</name>
<dbReference type="AlphaFoldDB" id="A0A562MAZ9"/>
<reference evidence="1 2" key="1">
    <citation type="journal article" date="2015" name="Stand. Genomic Sci.">
        <title>Genomic Encyclopedia of Bacterial and Archaeal Type Strains, Phase III: the genomes of soil and plant-associated and newly described type strains.</title>
        <authorList>
            <person name="Whitman W.B."/>
            <person name="Woyke T."/>
            <person name="Klenk H.P."/>
            <person name="Zhou Y."/>
            <person name="Lilburn T.G."/>
            <person name="Beck B.J."/>
            <person name="De Vos P."/>
            <person name="Vandamme P."/>
            <person name="Eisen J.A."/>
            <person name="Garrity G."/>
            <person name="Hugenholtz P."/>
            <person name="Kyrpides N.C."/>
        </authorList>
    </citation>
    <scope>NUCLEOTIDE SEQUENCE [LARGE SCALE GENOMIC DNA]</scope>
    <source>
        <strain evidence="1 2">CGMCC 1.2546</strain>
    </source>
</reference>
<gene>
    <name evidence="1" type="ORF">IQ26_07592</name>
</gene>
<evidence type="ECO:0000313" key="2">
    <source>
        <dbReference type="Proteomes" id="UP000317122"/>
    </source>
</evidence>
<sequence length="39" mass="4528">MNLAIHHTKPCDRFLHVLSIHPYLSVLEELANYLPNRTA</sequence>